<evidence type="ECO:0000256" key="7">
    <source>
        <dbReference type="ARBA" id="ARBA00023004"/>
    </source>
</evidence>
<dbReference type="PROSITE" id="PS51669">
    <property type="entry name" value="4FE4S_MOW_BIS_MGD"/>
    <property type="match status" value="1"/>
</dbReference>
<keyword evidence="11" id="KW-1185">Reference proteome</keyword>
<keyword evidence="5" id="KW-0479">Metal-binding</keyword>
<dbReference type="PANTHER" id="PTHR43598:SF1">
    <property type="entry name" value="FORMATE DEHYDROGENASE-O MAJOR SUBUNIT"/>
    <property type="match status" value="1"/>
</dbReference>
<name>A0A1T4N2C7_9FIRM</name>
<accession>A0A1T4N2C7</accession>
<dbReference type="PANTHER" id="PTHR43598">
    <property type="entry name" value="TUNGSTEN-CONTAINING FORMYLMETHANOFURAN DEHYDROGENASE 2 SUBUNIT B"/>
    <property type="match status" value="1"/>
</dbReference>
<evidence type="ECO:0000313" key="10">
    <source>
        <dbReference type="EMBL" id="SJZ73489.1"/>
    </source>
</evidence>
<keyword evidence="6" id="KW-0560">Oxidoreductase</keyword>
<comment type="subcellular location">
    <subcellularLocation>
        <location evidence="2">Cell envelope</location>
    </subcellularLocation>
</comment>
<evidence type="ECO:0000256" key="1">
    <source>
        <dbReference type="ARBA" id="ARBA00001966"/>
    </source>
</evidence>
<dbReference type="GO" id="GO:0030313">
    <property type="term" value="C:cell envelope"/>
    <property type="evidence" value="ECO:0007669"/>
    <property type="project" value="UniProtKB-SubCell"/>
</dbReference>
<dbReference type="InterPro" id="IPR006311">
    <property type="entry name" value="TAT_signal"/>
</dbReference>
<evidence type="ECO:0000259" key="9">
    <source>
        <dbReference type="PROSITE" id="PS51669"/>
    </source>
</evidence>
<dbReference type="GO" id="GO:0051539">
    <property type="term" value="F:4 iron, 4 sulfur cluster binding"/>
    <property type="evidence" value="ECO:0007669"/>
    <property type="project" value="UniProtKB-KW"/>
</dbReference>
<dbReference type="InterPro" id="IPR006963">
    <property type="entry name" value="Mopterin_OxRdtase_4Fe-4S_dom"/>
</dbReference>
<evidence type="ECO:0000256" key="2">
    <source>
        <dbReference type="ARBA" id="ARBA00004196"/>
    </source>
</evidence>
<evidence type="ECO:0000313" key="11">
    <source>
        <dbReference type="Proteomes" id="UP000189933"/>
    </source>
</evidence>
<dbReference type="GO" id="GO:0030151">
    <property type="term" value="F:molybdenum ion binding"/>
    <property type="evidence" value="ECO:0007669"/>
    <property type="project" value="TreeGrafter"/>
</dbReference>
<evidence type="ECO:0000256" key="4">
    <source>
        <dbReference type="ARBA" id="ARBA00022485"/>
    </source>
</evidence>
<sequence length="195" mass="21310">MAVTRRDFLKISGLSGALAAAGVLGIDTAPARAQAKQFRIKDAKRVPTLCPFCSAGCGMIAHVDTANGELLLIDGDPDHPVNRGGACSKGASIFQIRNLAVGKPNPRRLTKPLYRAPGSDKFEEKDWDWMLTEITKRIKETRDKTFEVEKDGIKVMRTEAIASLGGAALDNEECYLVQKLMRGLGVVYLEHQARI</sequence>
<dbReference type="Proteomes" id="UP000189933">
    <property type="component" value="Unassembled WGS sequence"/>
</dbReference>
<dbReference type="SUPFAM" id="SSF53706">
    <property type="entry name" value="Formate dehydrogenase/DMSO reductase, domains 1-3"/>
    <property type="match status" value="1"/>
</dbReference>
<dbReference type="Gene3D" id="3.40.50.740">
    <property type="match status" value="1"/>
</dbReference>
<keyword evidence="8" id="KW-0411">Iron-sulfur</keyword>
<feature type="domain" description="4Fe-4S Mo/W bis-MGD-type" evidence="9">
    <location>
        <begin position="43"/>
        <end position="101"/>
    </location>
</feature>
<dbReference type="NCBIfam" id="TIGR01409">
    <property type="entry name" value="TAT_signal_seq"/>
    <property type="match status" value="1"/>
</dbReference>
<dbReference type="SMART" id="SM00926">
    <property type="entry name" value="Molybdop_Fe4S4"/>
    <property type="match status" value="1"/>
</dbReference>
<protein>
    <submittedName>
        <fullName evidence="10">Formate dehydrogenase major subunit</fullName>
    </submittedName>
</protein>
<evidence type="ECO:0000256" key="8">
    <source>
        <dbReference type="ARBA" id="ARBA00023014"/>
    </source>
</evidence>
<evidence type="ECO:0000256" key="5">
    <source>
        <dbReference type="ARBA" id="ARBA00022723"/>
    </source>
</evidence>
<comment type="cofactor">
    <cofactor evidence="1">
        <name>[4Fe-4S] cluster</name>
        <dbReference type="ChEBI" id="CHEBI:49883"/>
    </cofactor>
</comment>
<dbReference type="Pfam" id="PF04879">
    <property type="entry name" value="Molybdop_Fe4S4"/>
    <property type="match status" value="1"/>
</dbReference>
<dbReference type="AlphaFoldDB" id="A0A1T4N2C7"/>
<dbReference type="GO" id="GO:0009061">
    <property type="term" value="P:anaerobic respiration"/>
    <property type="evidence" value="ECO:0007669"/>
    <property type="project" value="TreeGrafter"/>
</dbReference>
<dbReference type="GO" id="GO:0009055">
    <property type="term" value="F:electron transfer activity"/>
    <property type="evidence" value="ECO:0007669"/>
    <property type="project" value="TreeGrafter"/>
</dbReference>
<dbReference type="Gene3D" id="2.20.25.90">
    <property type="entry name" value="ADC-like domains"/>
    <property type="match status" value="1"/>
</dbReference>
<dbReference type="EMBL" id="FUXM01000006">
    <property type="protein sequence ID" value="SJZ73489.1"/>
    <property type="molecule type" value="Genomic_DNA"/>
</dbReference>
<proteinExistence type="inferred from homology"/>
<evidence type="ECO:0000256" key="6">
    <source>
        <dbReference type="ARBA" id="ARBA00023002"/>
    </source>
</evidence>
<gene>
    <name evidence="10" type="ORF">SAMN02745885_00783</name>
</gene>
<dbReference type="InterPro" id="IPR019546">
    <property type="entry name" value="TAT_signal_bac_arc"/>
</dbReference>
<keyword evidence="7" id="KW-0408">Iron</keyword>
<evidence type="ECO:0000256" key="3">
    <source>
        <dbReference type="ARBA" id="ARBA00010312"/>
    </source>
</evidence>
<organism evidence="10 11">
    <name type="scientific">Carboxydocella sporoproducens DSM 16521</name>
    <dbReference type="NCBI Taxonomy" id="1121270"/>
    <lineage>
        <taxon>Bacteria</taxon>
        <taxon>Bacillati</taxon>
        <taxon>Bacillota</taxon>
        <taxon>Clostridia</taxon>
        <taxon>Eubacteriales</taxon>
        <taxon>Clostridiales Family XVI. Incertae Sedis</taxon>
        <taxon>Carboxydocella</taxon>
    </lineage>
</organism>
<dbReference type="PROSITE" id="PS51318">
    <property type="entry name" value="TAT"/>
    <property type="match status" value="1"/>
</dbReference>
<reference evidence="11" key="1">
    <citation type="submission" date="2017-02" db="EMBL/GenBank/DDBJ databases">
        <authorList>
            <person name="Varghese N."/>
            <person name="Submissions S."/>
        </authorList>
    </citation>
    <scope>NUCLEOTIDE SEQUENCE [LARGE SCALE GENOMIC DNA]</scope>
    <source>
        <strain evidence="11">DSM 16521</strain>
    </source>
</reference>
<comment type="similarity">
    <text evidence="3">Belongs to the prokaryotic molybdopterin-containing oxidoreductase family.</text>
</comment>
<keyword evidence="4" id="KW-0004">4Fe-4S</keyword>
<dbReference type="GO" id="GO:0016491">
    <property type="term" value="F:oxidoreductase activity"/>
    <property type="evidence" value="ECO:0007669"/>
    <property type="project" value="UniProtKB-KW"/>
</dbReference>